<evidence type="ECO:0000313" key="3">
    <source>
        <dbReference type="Proteomes" id="UP000027987"/>
    </source>
</evidence>
<dbReference type="PATRIC" id="fig|1217721.7.peg.2016"/>
<sequence length="402" mass="42144">MTMPVKPAVTVPTLESLKAASPAEQARLGCTDTLREILQQPETWRDTATRLADPATQGMLGELLATPPHHIVLTGSGSSVYVGECLAPVLQDGLGLPSQAIAAGTLLTHRRGTLPHGRGLLVSIARSGNSPESASVVDQVLEAEPDYQHLVVTCNAQGQLATRYRSEPRVHVLQLSPRTNDRSLVMTSSFTNLVLGGSGLLRDRAGKADAGLADLAANIATLLFERHGDALAREGAADFDAALYLGSGAAFGAAREAALKMLEMSGGAVSAMCETYLGLRHGPMSWLDRPCPVVAFLSSASAVRAYELDLLREIARKKLGGVRIVVGEAIPADVIGPNDVAVELPGLSQLDEAQQAMVHVVAGQLLALFRCLALGQQPDAPSQGVLTRVVEPFAIHSAETGA</sequence>
<evidence type="ECO:0000313" key="2">
    <source>
        <dbReference type="EMBL" id="AIF47536.1"/>
    </source>
</evidence>
<dbReference type="HOGENOM" id="CLU_012520_0_0_6"/>
<dbReference type="AlphaFoldDB" id="A0A075JZL7"/>
<dbReference type="Proteomes" id="UP000027987">
    <property type="component" value="Chromosome"/>
</dbReference>
<dbReference type="Gene3D" id="3.40.50.10490">
    <property type="entry name" value="Glucose-6-phosphate isomerase like protein, domain 1"/>
    <property type="match status" value="2"/>
</dbReference>
<name>A0A075JZL7_9GAMM</name>
<dbReference type="GO" id="GO:0016853">
    <property type="term" value="F:isomerase activity"/>
    <property type="evidence" value="ECO:0007669"/>
    <property type="project" value="UniProtKB-KW"/>
</dbReference>
<organism evidence="2 3">
    <name type="scientific">Dyella japonica A8</name>
    <dbReference type="NCBI Taxonomy" id="1217721"/>
    <lineage>
        <taxon>Bacteria</taxon>
        <taxon>Pseudomonadati</taxon>
        <taxon>Pseudomonadota</taxon>
        <taxon>Gammaproteobacteria</taxon>
        <taxon>Lysobacterales</taxon>
        <taxon>Rhodanobacteraceae</taxon>
        <taxon>Dyella</taxon>
    </lineage>
</organism>
<proteinExistence type="predicted"/>
<feature type="domain" description="SIS" evidence="1">
    <location>
        <begin position="231"/>
        <end position="381"/>
    </location>
</feature>
<dbReference type="EMBL" id="CP008884">
    <property type="protein sequence ID" value="AIF47536.1"/>
    <property type="molecule type" value="Genomic_DNA"/>
</dbReference>
<dbReference type="InterPro" id="IPR001347">
    <property type="entry name" value="SIS_dom"/>
</dbReference>
<reference evidence="2 3" key="1">
    <citation type="submission" date="2014-07" db="EMBL/GenBank/DDBJ databases">
        <title>Complete Genome Sequence of Dyella japonica Strain A8 Isolated from Malaysian Tropical Soil.</title>
        <authorList>
            <person name="Hui R.K.H."/>
            <person name="Chen J.-W."/>
            <person name="Chan K.-G."/>
            <person name="Leung F.C.C."/>
        </authorList>
    </citation>
    <scope>NUCLEOTIDE SEQUENCE [LARGE SCALE GENOMIC DNA]</scope>
    <source>
        <strain evidence="2 3">A8</strain>
    </source>
</reference>
<evidence type="ECO:0000259" key="1">
    <source>
        <dbReference type="PROSITE" id="PS51464"/>
    </source>
</evidence>
<keyword evidence="2" id="KW-0413">Isomerase</keyword>
<dbReference type="GO" id="GO:1901135">
    <property type="term" value="P:carbohydrate derivative metabolic process"/>
    <property type="evidence" value="ECO:0007669"/>
    <property type="project" value="InterPro"/>
</dbReference>
<dbReference type="SUPFAM" id="SSF53697">
    <property type="entry name" value="SIS domain"/>
    <property type="match status" value="1"/>
</dbReference>
<dbReference type="InterPro" id="IPR046348">
    <property type="entry name" value="SIS_dom_sf"/>
</dbReference>
<dbReference type="STRING" id="1217721.HY57_09750"/>
<dbReference type="KEGG" id="dja:HY57_09750"/>
<dbReference type="PANTHER" id="PTHR10937">
    <property type="entry name" value="GLUCOSAMINE--FRUCTOSE-6-PHOSPHATE AMINOTRANSFERASE, ISOMERIZING"/>
    <property type="match status" value="1"/>
</dbReference>
<accession>A0A075JZL7</accession>
<protein>
    <submittedName>
        <fullName evidence="2">Tagatose-6-phosphate ketose isomerase</fullName>
    </submittedName>
</protein>
<gene>
    <name evidence="2" type="ORF">HY57_09750</name>
</gene>
<dbReference type="PROSITE" id="PS51464">
    <property type="entry name" value="SIS"/>
    <property type="match status" value="2"/>
</dbReference>
<keyword evidence="3" id="KW-1185">Reference proteome</keyword>
<dbReference type="GO" id="GO:0097367">
    <property type="term" value="F:carbohydrate derivative binding"/>
    <property type="evidence" value="ECO:0007669"/>
    <property type="project" value="InterPro"/>
</dbReference>
<feature type="domain" description="SIS" evidence="1">
    <location>
        <begin position="60"/>
        <end position="229"/>
    </location>
</feature>